<dbReference type="InterPro" id="IPR000504">
    <property type="entry name" value="RRM_dom"/>
</dbReference>
<comment type="similarity">
    <text evidence="1">Belongs to the HTATSF1 family.</text>
</comment>
<dbReference type="GO" id="GO:0005686">
    <property type="term" value="C:U2 snRNP"/>
    <property type="evidence" value="ECO:0007669"/>
    <property type="project" value="TreeGrafter"/>
</dbReference>
<evidence type="ECO:0000256" key="3">
    <source>
        <dbReference type="ARBA" id="ARBA00022737"/>
    </source>
</evidence>
<evidence type="ECO:0000313" key="10">
    <source>
        <dbReference type="Proteomes" id="UP000247409"/>
    </source>
</evidence>
<evidence type="ECO:0000256" key="4">
    <source>
        <dbReference type="ARBA" id="ARBA00022884"/>
    </source>
</evidence>
<dbReference type="Pfam" id="PF00076">
    <property type="entry name" value="RRM_1"/>
    <property type="match status" value="1"/>
</dbReference>
<evidence type="ECO:0000256" key="1">
    <source>
        <dbReference type="ARBA" id="ARBA00007747"/>
    </source>
</evidence>
<feature type="compositionally biased region" description="Polar residues" evidence="7">
    <location>
        <begin position="306"/>
        <end position="317"/>
    </location>
</feature>
<reference evidence="9 10" key="1">
    <citation type="journal article" date="2018" name="Mol. Biol. Evol.">
        <title>Analysis of the draft genome of the red seaweed Gracilariopsis chorda provides insights into genome size evolution in Rhodophyta.</title>
        <authorList>
            <person name="Lee J."/>
            <person name="Yang E.C."/>
            <person name="Graf L."/>
            <person name="Yang J.H."/>
            <person name="Qiu H."/>
            <person name="Zel Zion U."/>
            <person name="Chan C.X."/>
            <person name="Stephens T.G."/>
            <person name="Weber A.P.M."/>
            <person name="Boo G.H."/>
            <person name="Boo S.M."/>
            <person name="Kim K.M."/>
            <person name="Shin Y."/>
            <person name="Jung M."/>
            <person name="Lee S.J."/>
            <person name="Yim H.S."/>
            <person name="Lee J.H."/>
            <person name="Bhattacharya D."/>
            <person name="Yoon H.S."/>
        </authorList>
    </citation>
    <scope>NUCLEOTIDE SEQUENCE [LARGE SCALE GENOMIC DNA]</scope>
    <source>
        <strain evidence="9 10">SKKU-2015</strain>
        <tissue evidence="9">Whole body</tissue>
    </source>
</reference>
<evidence type="ECO:0000256" key="2">
    <source>
        <dbReference type="ARBA" id="ARBA00022664"/>
    </source>
</evidence>
<dbReference type="STRING" id="448386.A0A2V3J662"/>
<organism evidence="9 10">
    <name type="scientific">Gracilariopsis chorda</name>
    <dbReference type="NCBI Taxonomy" id="448386"/>
    <lineage>
        <taxon>Eukaryota</taxon>
        <taxon>Rhodophyta</taxon>
        <taxon>Florideophyceae</taxon>
        <taxon>Rhodymeniophycidae</taxon>
        <taxon>Gracilariales</taxon>
        <taxon>Gracilariaceae</taxon>
        <taxon>Gracilariopsis</taxon>
    </lineage>
</organism>
<dbReference type="Gene3D" id="3.30.70.330">
    <property type="match status" value="2"/>
</dbReference>
<feature type="compositionally biased region" description="Basic residues" evidence="7">
    <location>
        <begin position="35"/>
        <end position="45"/>
    </location>
</feature>
<gene>
    <name evidence="9" type="ORF">BWQ96_00024</name>
</gene>
<keyword evidence="5" id="KW-0508">mRNA splicing</keyword>
<keyword evidence="4 6" id="KW-0694">RNA-binding</keyword>
<feature type="region of interest" description="Disordered" evidence="7">
    <location>
        <begin position="1"/>
        <end position="62"/>
    </location>
</feature>
<feature type="compositionally biased region" description="Low complexity" evidence="7">
    <location>
        <begin position="1"/>
        <end position="21"/>
    </location>
</feature>
<comment type="caution">
    <text evidence="9">The sequence shown here is derived from an EMBL/GenBank/DDBJ whole genome shotgun (WGS) entry which is preliminary data.</text>
</comment>
<evidence type="ECO:0000256" key="6">
    <source>
        <dbReference type="PROSITE-ProRule" id="PRU00176"/>
    </source>
</evidence>
<sequence>MSQPSSSPTSPNNETTSPSKSLEAAPESATAEKRERKRQARKRARAAASQRNRPNTSIYISDLPPDVTHDQLETFCAKCGILVPDPRTGRARIKIYRDEQGRVKGDALATYALRPSVLNAVEILDGALLREGGPAVRVAEASFDHKQPRTQRSADVSEARVESAQEAAPRLSVRDYVQEKMSWDDEDNNAANSKLSSASRIVILKNVFDADKADYQLIREDMQEGCEQIGDVEKITVFEGNEHGVVAVKFRSIESCLRCIQVMNGRWYDGRRLSAQIYDGRTDYRHRESDANREERERNWKEWLESDSSNKPNSQLN</sequence>
<protein>
    <submittedName>
        <fullName evidence="9">HIV Tat-specific factor 1-like</fullName>
    </submittedName>
</protein>
<feature type="compositionally biased region" description="Basic and acidic residues" evidence="7">
    <location>
        <begin position="286"/>
        <end position="304"/>
    </location>
</feature>
<evidence type="ECO:0000313" key="9">
    <source>
        <dbReference type="EMBL" id="PXF49864.1"/>
    </source>
</evidence>
<dbReference type="PANTHER" id="PTHR15608:SF0">
    <property type="entry name" value="HIV TAT-SPECIFIC FACTOR 1"/>
    <property type="match status" value="1"/>
</dbReference>
<dbReference type="Proteomes" id="UP000247409">
    <property type="component" value="Unassembled WGS sequence"/>
</dbReference>
<keyword evidence="2" id="KW-0507">mRNA processing</keyword>
<feature type="domain" description="RRM" evidence="8">
    <location>
        <begin position="200"/>
        <end position="280"/>
    </location>
</feature>
<dbReference type="OrthoDB" id="10258585at2759"/>
<feature type="domain" description="RRM" evidence="8">
    <location>
        <begin position="56"/>
        <end position="143"/>
    </location>
</feature>
<dbReference type="InterPro" id="IPR034393">
    <property type="entry name" value="TatSF1-like"/>
</dbReference>
<evidence type="ECO:0000256" key="5">
    <source>
        <dbReference type="ARBA" id="ARBA00023187"/>
    </source>
</evidence>
<evidence type="ECO:0000256" key="7">
    <source>
        <dbReference type="SAM" id="MobiDB-lite"/>
    </source>
</evidence>
<dbReference type="PROSITE" id="PS50102">
    <property type="entry name" value="RRM"/>
    <property type="match status" value="2"/>
</dbReference>
<keyword evidence="3" id="KW-0677">Repeat</keyword>
<dbReference type="AlphaFoldDB" id="A0A2V3J662"/>
<dbReference type="SMART" id="SM00360">
    <property type="entry name" value="RRM"/>
    <property type="match status" value="2"/>
</dbReference>
<proteinExistence type="inferred from homology"/>
<dbReference type="GO" id="GO:0005684">
    <property type="term" value="C:U2-type spliceosomal complex"/>
    <property type="evidence" value="ECO:0007669"/>
    <property type="project" value="TreeGrafter"/>
</dbReference>
<accession>A0A2V3J662</accession>
<keyword evidence="10" id="KW-1185">Reference proteome</keyword>
<evidence type="ECO:0000259" key="8">
    <source>
        <dbReference type="PROSITE" id="PS50102"/>
    </source>
</evidence>
<dbReference type="InterPro" id="IPR012677">
    <property type="entry name" value="Nucleotide-bd_a/b_plait_sf"/>
</dbReference>
<dbReference type="InterPro" id="IPR035979">
    <property type="entry name" value="RBD_domain_sf"/>
</dbReference>
<dbReference type="SUPFAM" id="SSF54928">
    <property type="entry name" value="RNA-binding domain, RBD"/>
    <property type="match status" value="1"/>
</dbReference>
<name>A0A2V3J662_9FLOR</name>
<dbReference type="GO" id="GO:0003723">
    <property type="term" value="F:RNA binding"/>
    <property type="evidence" value="ECO:0007669"/>
    <property type="project" value="UniProtKB-UniRule"/>
</dbReference>
<dbReference type="PANTHER" id="PTHR15608">
    <property type="entry name" value="SPLICING FACTOR U2AF-ASSOCIATED PROTEIN 2"/>
    <property type="match status" value="1"/>
</dbReference>
<dbReference type="GO" id="GO:0000398">
    <property type="term" value="P:mRNA splicing, via spliceosome"/>
    <property type="evidence" value="ECO:0007669"/>
    <property type="project" value="UniProtKB-ARBA"/>
</dbReference>
<dbReference type="FunFam" id="3.30.70.330:FF:000105">
    <property type="entry name" value="HIV Tat-specific factor 1 homolog"/>
    <property type="match status" value="1"/>
</dbReference>
<dbReference type="EMBL" id="NBIV01000001">
    <property type="protein sequence ID" value="PXF49864.1"/>
    <property type="molecule type" value="Genomic_DNA"/>
</dbReference>
<feature type="region of interest" description="Disordered" evidence="7">
    <location>
        <begin position="286"/>
        <end position="317"/>
    </location>
</feature>